<dbReference type="PROSITE" id="PS50885">
    <property type="entry name" value="HAMP"/>
    <property type="match status" value="1"/>
</dbReference>
<comment type="similarity">
    <text evidence="6">Belongs to the methyl-accepting chemotaxis (MCP) protein family.</text>
</comment>
<accession>A0ABV2A9U6</accession>
<feature type="domain" description="HAMP" evidence="11">
    <location>
        <begin position="331"/>
        <end position="382"/>
    </location>
</feature>
<gene>
    <name evidence="12" type="ORF">ABSH63_08380</name>
</gene>
<keyword evidence="13" id="KW-1185">Reference proteome</keyword>
<dbReference type="InterPro" id="IPR003660">
    <property type="entry name" value="HAMP_dom"/>
</dbReference>
<comment type="caution">
    <text evidence="12">The sequence shown here is derived from an EMBL/GenBank/DDBJ whole genome shotgun (WGS) entry which is preliminary data.</text>
</comment>
<dbReference type="Pfam" id="PF00015">
    <property type="entry name" value="MCPsignal"/>
    <property type="match status" value="1"/>
</dbReference>
<dbReference type="InterPro" id="IPR004090">
    <property type="entry name" value="Chemotax_Me-accpt_rcpt"/>
</dbReference>
<feature type="transmembrane region" description="Helical" evidence="9">
    <location>
        <begin position="14"/>
        <end position="34"/>
    </location>
</feature>
<keyword evidence="2 9" id="KW-0812">Transmembrane</keyword>
<name>A0ABV2A9U6_9GAMM</name>
<evidence type="ECO:0000256" key="1">
    <source>
        <dbReference type="ARBA" id="ARBA00004141"/>
    </source>
</evidence>
<dbReference type="PANTHER" id="PTHR32089:SF119">
    <property type="entry name" value="METHYL-ACCEPTING CHEMOTAXIS PROTEIN CTPL"/>
    <property type="match status" value="1"/>
</dbReference>
<dbReference type="PROSITE" id="PS50111">
    <property type="entry name" value="CHEMOTAXIS_TRANSDUC_2"/>
    <property type="match status" value="1"/>
</dbReference>
<evidence type="ECO:0000256" key="6">
    <source>
        <dbReference type="ARBA" id="ARBA00029447"/>
    </source>
</evidence>
<feature type="transmembrane region" description="Helical" evidence="9">
    <location>
        <begin position="291"/>
        <end position="314"/>
    </location>
</feature>
<evidence type="ECO:0000256" key="9">
    <source>
        <dbReference type="SAM" id="Phobius"/>
    </source>
</evidence>
<evidence type="ECO:0000313" key="13">
    <source>
        <dbReference type="Proteomes" id="UP001465331"/>
    </source>
</evidence>
<dbReference type="SMART" id="SM00283">
    <property type="entry name" value="MA"/>
    <property type="match status" value="1"/>
</dbReference>
<dbReference type="Gene3D" id="1.10.287.950">
    <property type="entry name" value="Methyl-accepting chemotaxis protein"/>
    <property type="match status" value="1"/>
</dbReference>
<comment type="subcellular location">
    <subcellularLocation>
        <location evidence="1">Membrane</location>
        <topology evidence="1">Multi-pass membrane protein</topology>
    </subcellularLocation>
</comment>
<evidence type="ECO:0000256" key="4">
    <source>
        <dbReference type="ARBA" id="ARBA00023136"/>
    </source>
</evidence>
<feature type="coiled-coil region" evidence="8">
    <location>
        <begin position="531"/>
        <end position="558"/>
    </location>
</feature>
<dbReference type="Proteomes" id="UP001465331">
    <property type="component" value="Unassembled WGS sequence"/>
</dbReference>
<keyword evidence="3 9" id="KW-1133">Transmembrane helix</keyword>
<sequence length="665" mass="71155">MAEKRRVRGARRELAALITAVLLMIVAMAGFYFIQRVDTRDETWVELARTLSSDVGEIVDVGETVTRGLTPDFLTLAARIEDLDLNVEALAEGDEVAGIEAAPPQVQAEVAEVSAAWNQMKGTVQTLIDGEQAWRLSASSVNQIRTAVHADEGDDLFKLYERIAERLGGRPGQNPAITQLVRLERISSEAARVLGAGRDALATVQALDAEVRSFRQVNDQLTSDAEVGALAREAAQRFEAVSSASELLLENAEAVDRLQIAAGQLQGLAADVIATAKALEQRLLDTRVRQVILPIVVAVSGGLAIVLLVIFIVVTVRATRLRLRLAEERDAKQQRAILSLLDEITNLADGDLTVDVTVTEDFTGAIADSINYTVQNMRNLVGTINNTSVEIANAASSTKQTALQMNEASERQAKAITEAANTITASSQSMQQVAASAEQLALQAQQSVRVAHNGAETVNRTIQGMTALREQIQDTSKRIKRLGESSQEIGNIIEFINDIAEQTNTLALNASIQAAMAGDAGRGFAVVADEVQRLAERAANATRQVENLVKTIQADTNEAIVSMERSTQNVVVGAKSAEEAGQALTKIESASQELAKLITNISSAARKESAQATSIAGTMQAIRDIAVQTAGAANRTANAVEELNLLSQKLRESVAGFKLPEDTLA</sequence>
<evidence type="ECO:0000259" key="10">
    <source>
        <dbReference type="PROSITE" id="PS50111"/>
    </source>
</evidence>
<evidence type="ECO:0000313" key="12">
    <source>
        <dbReference type="EMBL" id="MES0874017.1"/>
    </source>
</evidence>
<keyword evidence="8" id="KW-0175">Coiled coil</keyword>
<dbReference type="SMART" id="SM00304">
    <property type="entry name" value="HAMP"/>
    <property type="match status" value="3"/>
</dbReference>
<evidence type="ECO:0000256" key="2">
    <source>
        <dbReference type="ARBA" id="ARBA00022692"/>
    </source>
</evidence>
<dbReference type="EMBL" id="JBEPIJ010000008">
    <property type="protein sequence ID" value="MES0874017.1"/>
    <property type="molecule type" value="Genomic_DNA"/>
</dbReference>
<feature type="domain" description="Methyl-accepting transducer" evidence="10">
    <location>
        <begin position="387"/>
        <end position="623"/>
    </location>
</feature>
<dbReference type="InterPro" id="IPR004089">
    <property type="entry name" value="MCPsignal_dom"/>
</dbReference>
<protein>
    <submittedName>
        <fullName evidence="12">Methyl-accepting chemotaxis protein</fullName>
    </submittedName>
</protein>
<organism evidence="12 13">
    <name type="scientific">Sinimarinibacterium thermocellulolyticum</name>
    <dbReference type="NCBI Taxonomy" id="3170016"/>
    <lineage>
        <taxon>Bacteria</taxon>
        <taxon>Pseudomonadati</taxon>
        <taxon>Pseudomonadota</taxon>
        <taxon>Gammaproteobacteria</taxon>
        <taxon>Nevskiales</taxon>
        <taxon>Nevskiaceae</taxon>
        <taxon>Sinimarinibacterium</taxon>
    </lineage>
</organism>
<keyword evidence="5 7" id="KW-0807">Transducer</keyword>
<evidence type="ECO:0000256" key="8">
    <source>
        <dbReference type="SAM" id="Coils"/>
    </source>
</evidence>
<keyword evidence="4 9" id="KW-0472">Membrane</keyword>
<dbReference type="PANTHER" id="PTHR32089">
    <property type="entry name" value="METHYL-ACCEPTING CHEMOTAXIS PROTEIN MCPB"/>
    <property type="match status" value="1"/>
</dbReference>
<dbReference type="CDD" id="cd11386">
    <property type="entry name" value="MCP_signal"/>
    <property type="match status" value="1"/>
</dbReference>
<evidence type="ECO:0000256" key="5">
    <source>
        <dbReference type="ARBA" id="ARBA00023224"/>
    </source>
</evidence>
<evidence type="ECO:0000256" key="7">
    <source>
        <dbReference type="PROSITE-ProRule" id="PRU00284"/>
    </source>
</evidence>
<dbReference type="SUPFAM" id="SSF58104">
    <property type="entry name" value="Methyl-accepting chemotaxis protein (MCP) signaling domain"/>
    <property type="match status" value="1"/>
</dbReference>
<evidence type="ECO:0000259" key="11">
    <source>
        <dbReference type="PROSITE" id="PS50885"/>
    </source>
</evidence>
<dbReference type="RefSeq" id="WP_352888955.1">
    <property type="nucleotide sequence ID" value="NZ_JBEPIJ010000008.1"/>
</dbReference>
<dbReference type="PRINTS" id="PR00260">
    <property type="entry name" value="CHEMTRNSDUCR"/>
</dbReference>
<reference evidence="12 13" key="1">
    <citation type="submission" date="2024-06" db="EMBL/GenBank/DDBJ databases">
        <authorList>
            <person name="Li Z."/>
            <person name="Jiang Y."/>
        </authorList>
    </citation>
    <scope>NUCLEOTIDE SEQUENCE [LARGE SCALE GENOMIC DNA]</scope>
    <source>
        <strain evidence="12 13">HSW-8</strain>
    </source>
</reference>
<proteinExistence type="inferred from homology"/>
<evidence type="ECO:0000256" key="3">
    <source>
        <dbReference type="ARBA" id="ARBA00022989"/>
    </source>
</evidence>